<dbReference type="GeneID" id="19469435"/>
<reference evidence="5 6" key="1">
    <citation type="journal article" date="2013" name="BMC Genomics">
        <title>Genomics-driven discovery of the pneumocandin biosynthetic gene cluster in the fungus Glarea lozoyensis.</title>
        <authorList>
            <person name="Chen L."/>
            <person name="Yue Q."/>
            <person name="Zhang X."/>
            <person name="Xiang M."/>
            <person name="Wang C."/>
            <person name="Li S."/>
            <person name="Che Y."/>
            <person name="Ortiz-Lopez F.J."/>
            <person name="Bills G.F."/>
            <person name="Liu X."/>
            <person name="An Z."/>
        </authorList>
    </citation>
    <scope>NUCLEOTIDE SEQUENCE [LARGE SCALE GENOMIC DNA]</scope>
    <source>
        <strain evidence="6">ATCC 20868 / MF5171</strain>
    </source>
</reference>
<dbReference type="PANTHER" id="PTHR13191">
    <property type="entry name" value="RIBOSOMAL RNA PROCESSING PROTEIN 7-RELATED"/>
    <property type="match status" value="1"/>
</dbReference>
<evidence type="ECO:0000256" key="1">
    <source>
        <dbReference type="ARBA" id="ARBA00006110"/>
    </source>
</evidence>
<dbReference type="Pfam" id="PF17799">
    <property type="entry name" value="RRM_Rrp7"/>
    <property type="match status" value="1"/>
</dbReference>
<dbReference type="EMBL" id="KE145356">
    <property type="protein sequence ID" value="EPE34694.1"/>
    <property type="molecule type" value="Genomic_DNA"/>
</dbReference>
<dbReference type="GO" id="GO:0000028">
    <property type="term" value="P:ribosomal small subunit assembly"/>
    <property type="evidence" value="ECO:0007669"/>
    <property type="project" value="TreeGrafter"/>
</dbReference>
<evidence type="ECO:0000256" key="2">
    <source>
        <dbReference type="SAM" id="MobiDB-lite"/>
    </source>
</evidence>
<feature type="region of interest" description="Disordered" evidence="2">
    <location>
        <begin position="210"/>
        <end position="248"/>
    </location>
</feature>
<dbReference type="OMA" id="GIHKWIA"/>
<dbReference type="RefSeq" id="XP_008078629.1">
    <property type="nucleotide sequence ID" value="XM_008080438.1"/>
</dbReference>
<protein>
    <recommendedName>
        <fullName evidence="7">Ribosomal RNA-processing protein 7</fullName>
    </recommendedName>
</protein>
<dbReference type="GO" id="GO:0034456">
    <property type="term" value="C:UTP-C complex"/>
    <property type="evidence" value="ECO:0007669"/>
    <property type="project" value="TreeGrafter"/>
</dbReference>
<evidence type="ECO:0000259" key="4">
    <source>
        <dbReference type="Pfam" id="PF17799"/>
    </source>
</evidence>
<evidence type="ECO:0000313" key="5">
    <source>
        <dbReference type="EMBL" id="EPE34694.1"/>
    </source>
</evidence>
<proteinExistence type="inferred from homology"/>
<dbReference type="HOGENOM" id="CLU_036234_1_1_1"/>
<dbReference type="KEGG" id="glz:GLAREA_10388"/>
<evidence type="ECO:0000313" key="6">
    <source>
        <dbReference type="Proteomes" id="UP000016922"/>
    </source>
</evidence>
<dbReference type="GO" id="GO:0032545">
    <property type="term" value="C:CURI complex"/>
    <property type="evidence" value="ECO:0007669"/>
    <property type="project" value="TreeGrafter"/>
</dbReference>
<dbReference type="CDD" id="cd12293">
    <property type="entry name" value="dRRM_Rrp7p"/>
    <property type="match status" value="1"/>
</dbReference>
<evidence type="ECO:0000259" key="3">
    <source>
        <dbReference type="Pfam" id="PF12923"/>
    </source>
</evidence>
<feature type="compositionally biased region" description="Basic and acidic residues" evidence="2">
    <location>
        <begin position="210"/>
        <end position="224"/>
    </location>
</feature>
<evidence type="ECO:0008006" key="7">
    <source>
        <dbReference type="Google" id="ProtNLM"/>
    </source>
</evidence>
<dbReference type="STRING" id="1116229.S3DC74"/>
<dbReference type="eggNOG" id="KOG4008">
    <property type="taxonomic scope" value="Eukaryota"/>
</dbReference>
<dbReference type="InterPro" id="IPR040446">
    <property type="entry name" value="RRP7"/>
</dbReference>
<dbReference type="Proteomes" id="UP000016922">
    <property type="component" value="Unassembled WGS sequence"/>
</dbReference>
<dbReference type="GO" id="GO:0006364">
    <property type="term" value="P:rRNA processing"/>
    <property type="evidence" value="ECO:0007669"/>
    <property type="project" value="TreeGrafter"/>
</dbReference>
<dbReference type="Gene3D" id="6.10.250.1770">
    <property type="match status" value="1"/>
</dbReference>
<comment type="similarity">
    <text evidence="1">Belongs to the RRP7 family.</text>
</comment>
<dbReference type="Pfam" id="PF12923">
    <property type="entry name" value="RRP7"/>
    <property type="match status" value="1"/>
</dbReference>
<sequence>MAPTIKSYTVLPLNIPRTPAFPKTTTHAIYLQPHAPKILTEEDSRSLFLVNIPIDSTPAHIRGIIGDLLGAAGRVEDVHFEGEKRKPIPSTDVVAVGSSNKKRKRGHEDSSIEFDEALPEVWDRPLHRSGSTAIVVFVDAKSAEAVLKAIRKIHKSGKTNKFPTWGAGIESKVPQLGSSRYINHHELRFPDVHTLQMNVDAYMTVFNSKEEQKKREDARKRNMPDEDGFVTVTRGGRTGPARREDVEEKRIEMEAREEKKRKELEGKGFYRFQVREKRKQEQGELIKQFEEDKRRIEKLREIRGRKGKV</sequence>
<dbReference type="InterPro" id="IPR040447">
    <property type="entry name" value="RRM_Rrp7"/>
</dbReference>
<feature type="domain" description="Ribosomal RNA-processing protein 7 C-terminal" evidence="3">
    <location>
        <begin position="188"/>
        <end position="303"/>
    </location>
</feature>
<dbReference type="AlphaFoldDB" id="S3DC74"/>
<keyword evidence="6" id="KW-1185">Reference proteome</keyword>
<dbReference type="OrthoDB" id="5390at2759"/>
<dbReference type="PANTHER" id="PTHR13191:SF0">
    <property type="entry name" value="RIBOSOMAL RNA-PROCESSING PROTEIN 7 HOMOLOG A-RELATED"/>
    <property type="match status" value="1"/>
</dbReference>
<accession>S3DC74</accession>
<dbReference type="CDD" id="cd12950">
    <property type="entry name" value="RRP7_Rrp7p"/>
    <property type="match status" value="1"/>
</dbReference>
<dbReference type="InterPro" id="IPR024326">
    <property type="entry name" value="RRP7_C"/>
</dbReference>
<gene>
    <name evidence="5" type="ORF">GLAREA_10388</name>
</gene>
<organism evidence="5 6">
    <name type="scientific">Glarea lozoyensis (strain ATCC 20868 / MF5171)</name>
    <dbReference type="NCBI Taxonomy" id="1116229"/>
    <lineage>
        <taxon>Eukaryota</taxon>
        <taxon>Fungi</taxon>
        <taxon>Dikarya</taxon>
        <taxon>Ascomycota</taxon>
        <taxon>Pezizomycotina</taxon>
        <taxon>Leotiomycetes</taxon>
        <taxon>Helotiales</taxon>
        <taxon>Helotiaceae</taxon>
        <taxon>Glarea</taxon>
    </lineage>
</organism>
<feature type="domain" description="Rrp7 RRM-like N-terminal" evidence="4">
    <location>
        <begin position="5"/>
        <end position="184"/>
    </location>
</feature>
<name>S3DC74_GLAL2</name>